<keyword evidence="2" id="KW-1185">Reference proteome</keyword>
<evidence type="ECO:0000313" key="2">
    <source>
        <dbReference type="Proteomes" id="UP001202328"/>
    </source>
</evidence>
<sequence length="200" mass="22001">MIFNSFHELEGMYLDHMKRAYFGNKYLWAVGPLSQSGPTERSGANSEKSSDIIPLLDACNDHSVVYICFGSQAVLNNNQMEAVAVGLEKSGVRFVWCVKEPTEGHVSGEYGMVPSWFEERTAGLHKLLSEFEGEKVIPNADELAQRMAESVATSSTSKNEMRTKAKELKQAATDAVSGNGNSGGSSFKYLDDLVHHLLFN</sequence>
<name>A0AAD4XCN0_9MAGN</name>
<dbReference type="EMBL" id="JAJJMB010011750">
    <property type="protein sequence ID" value="KAI3900036.1"/>
    <property type="molecule type" value="Genomic_DNA"/>
</dbReference>
<dbReference type="SUPFAM" id="SSF53756">
    <property type="entry name" value="UDP-Glycosyltransferase/glycogen phosphorylase"/>
    <property type="match status" value="1"/>
</dbReference>
<protein>
    <submittedName>
        <fullName evidence="1">Uncharacterized protein</fullName>
    </submittedName>
</protein>
<organism evidence="1 2">
    <name type="scientific">Papaver atlanticum</name>
    <dbReference type="NCBI Taxonomy" id="357466"/>
    <lineage>
        <taxon>Eukaryota</taxon>
        <taxon>Viridiplantae</taxon>
        <taxon>Streptophyta</taxon>
        <taxon>Embryophyta</taxon>
        <taxon>Tracheophyta</taxon>
        <taxon>Spermatophyta</taxon>
        <taxon>Magnoliopsida</taxon>
        <taxon>Ranunculales</taxon>
        <taxon>Papaveraceae</taxon>
        <taxon>Papaveroideae</taxon>
        <taxon>Papaver</taxon>
    </lineage>
</organism>
<evidence type="ECO:0000313" key="1">
    <source>
        <dbReference type="EMBL" id="KAI3900036.1"/>
    </source>
</evidence>
<proteinExistence type="predicted"/>
<gene>
    <name evidence="1" type="ORF">MKW98_000936</name>
</gene>
<dbReference type="PANTHER" id="PTHR48045">
    <property type="entry name" value="UDP-GLYCOSYLTRANSFERASE 72B1"/>
    <property type="match status" value="1"/>
</dbReference>
<dbReference type="AlphaFoldDB" id="A0AAD4XCN0"/>
<dbReference type="Proteomes" id="UP001202328">
    <property type="component" value="Unassembled WGS sequence"/>
</dbReference>
<dbReference type="PANTHER" id="PTHR48045:SF34">
    <property type="entry name" value="ISOFLAVONE 7-O-GLUCOSYLTRANSFERASE 1-LIKE"/>
    <property type="match status" value="1"/>
</dbReference>
<reference evidence="1" key="1">
    <citation type="submission" date="2022-04" db="EMBL/GenBank/DDBJ databases">
        <title>A functionally conserved STORR gene fusion in Papaver species that diverged 16.8 million years ago.</title>
        <authorList>
            <person name="Catania T."/>
        </authorList>
    </citation>
    <scope>NUCLEOTIDE SEQUENCE</scope>
    <source>
        <strain evidence="1">S-188037</strain>
    </source>
</reference>
<comment type="caution">
    <text evidence="1">The sequence shown here is derived from an EMBL/GenBank/DDBJ whole genome shotgun (WGS) entry which is preliminary data.</text>
</comment>
<accession>A0AAD4XCN0</accession>
<dbReference type="Gene3D" id="3.40.50.2000">
    <property type="entry name" value="Glycogen Phosphorylase B"/>
    <property type="match status" value="2"/>
</dbReference>